<gene>
    <name evidence="4" type="ORF">G5C65_11670</name>
</gene>
<evidence type="ECO:0000256" key="2">
    <source>
        <dbReference type="SAM" id="Phobius"/>
    </source>
</evidence>
<feature type="compositionally biased region" description="Polar residues" evidence="1">
    <location>
        <begin position="647"/>
        <end position="660"/>
    </location>
</feature>
<dbReference type="Pfam" id="PF10647">
    <property type="entry name" value="Gmad1"/>
    <property type="match status" value="1"/>
</dbReference>
<feature type="compositionally biased region" description="Basic and acidic residues" evidence="1">
    <location>
        <begin position="1"/>
        <end position="14"/>
    </location>
</feature>
<feature type="region of interest" description="Disordered" evidence="1">
    <location>
        <begin position="1"/>
        <end position="40"/>
    </location>
</feature>
<dbReference type="Pfam" id="PF25976">
    <property type="entry name" value="LpqB_N"/>
    <property type="match status" value="1"/>
</dbReference>
<comment type="caution">
    <text evidence="4">The sequence shown here is derived from an EMBL/GenBank/DDBJ whole genome shotgun (WGS) entry which is preliminary data.</text>
</comment>
<keyword evidence="5" id="KW-1185">Reference proteome</keyword>
<feature type="region of interest" description="Disordered" evidence="1">
    <location>
        <begin position="77"/>
        <end position="104"/>
    </location>
</feature>
<sequence>MAADHQDRGGEAGPRRASRGGVPGDGVPGDGVRGDGVRGGAVPGLRARRVRWVRTLGALSVLTALLAGCASMPSGGGLDRVNSSHRSQSNSQVRVYGVSPQKGETPQQIVRGFLEATTSDEANFSTAREYLTKDMARIWNPFAHTSVLSSGPSVQKAPKTEGRGLLGDGDGASYAVRVSGDRLAEVDRDHAYSPADGEYAQILHLTRVDGEWRIDRMPDGLVLGQSDFQRIYRPINTYYYAELGPDGESVTNGSNVLVADPVYLRRRIDPVTNTVTALLEGPTSWLDPVVTTAFPRGTRLARGQHLTLEDSGALTVRLNAKGSRAGDETCVRMAAQLLHTVQDQASAEVSRVNLRGPQGADMCTQTKEEARDYEPGRLNGSPGRVYYVDKDHRVTAVGRRYSDPEPVGGPLGTGKVEMGGVAVSRSEKEAAAVTRGRRSLYVAPLEGDSGRLGSPMLVSKAKREEDGLSVPSWDGLGDLWVADRDPRNPRLLRLRGGKENPEEIAVPGLRKGQRITSVKIASDGVRIALRVEGAKGQSSLQLGRVHRGGTTEQPEVRVDELRPVAPQLEDVVAASWAGGSRLVVVGRESKSVQQLLYLETDGSATDEPTLPGINDVTGVAASEDESKPLLAESENGIVRLPPDANWKTLTNNGSQPAYPG</sequence>
<accession>A0A6G4WX20</accession>
<keyword evidence="2" id="KW-1133">Transmembrane helix</keyword>
<dbReference type="Proteomes" id="UP000477722">
    <property type="component" value="Unassembled WGS sequence"/>
</dbReference>
<name>A0A6G4WX20_9ACTN</name>
<dbReference type="InterPro" id="IPR059026">
    <property type="entry name" value="LpqB_N"/>
</dbReference>
<keyword evidence="2" id="KW-0472">Membrane</keyword>
<feature type="domain" description="GerMN" evidence="3">
    <location>
        <begin position="271"/>
        <end position="362"/>
    </location>
</feature>
<dbReference type="Pfam" id="PF10646">
    <property type="entry name" value="Germane"/>
    <property type="match status" value="1"/>
</dbReference>
<proteinExistence type="predicted"/>
<evidence type="ECO:0000256" key="1">
    <source>
        <dbReference type="SAM" id="MobiDB-lite"/>
    </source>
</evidence>
<organism evidence="4 5">
    <name type="scientific">Streptomyces boncukensis</name>
    <dbReference type="NCBI Taxonomy" id="2711219"/>
    <lineage>
        <taxon>Bacteria</taxon>
        <taxon>Bacillati</taxon>
        <taxon>Actinomycetota</taxon>
        <taxon>Actinomycetes</taxon>
        <taxon>Kitasatosporales</taxon>
        <taxon>Streptomycetaceae</taxon>
        <taxon>Streptomyces</taxon>
    </lineage>
</organism>
<feature type="transmembrane region" description="Helical" evidence="2">
    <location>
        <begin position="56"/>
        <end position="78"/>
    </location>
</feature>
<dbReference type="EMBL" id="JAAKZZ010000090">
    <property type="protein sequence ID" value="NGO69001.1"/>
    <property type="molecule type" value="Genomic_DNA"/>
</dbReference>
<evidence type="ECO:0000259" key="3">
    <source>
        <dbReference type="SMART" id="SM00909"/>
    </source>
</evidence>
<feature type="compositionally biased region" description="Gly residues" evidence="1">
    <location>
        <begin position="21"/>
        <end position="31"/>
    </location>
</feature>
<feature type="compositionally biased region" description="Polar residues" evidence="1">
    <location>
        <begin position="84"/>
        <end position="93"/>
    </location>
</feature>
<evidence type="ECO:0000313" key="5">
    <source>
        <dbReference type="Proteomes" id="UP000477722"/>
    </source>
</evidence>
<dbReference type="AlphaFoldDB" id="A0A6G4WX20"/>
<dbReference type="InterPro" id="IPR018910">
    <property type="entry name" value="LpqB_C"/>
</dbReference>
<dbReference type="SUPFAM" id="SSF82171">
    <property type="entry name" value="DPP6 N-terminal domain-like"/>
    <property type="match status" value="1"/>
</dbReference>
<dbReference type="SMART" id="SM00909">
    <property type="entry name" value="Germane"/>
    <property type="match status" value="1"/>
</dbReference>
<feature type="region of interest" description="Disordered" evidence="1">
    <location>
        <begin position="641"/>
        <end position="660"/>
    </location>
</feature>
<dbReference type="InterPro" id="IPR019606">
    <property type="entry name" value="GerMN"/>
</dbReference>
<dbReference type="RefSeq" id="WP_165298697.1">
    <property type="nucleotide sequence ID" value="NZ_JAAKZZ010000090.1"/>
</dbReference>
<protein>
    <recommendedName>
        <fullName evidence="3">GerMN domain-containing protein</fullName>
    </recommendedName>
</protein>
<keyword evidence="2" id="KW-0812">Transmembrane</keyword>
<reference evidence="4 5" key="1">
    <citation type="submission" date="2020-02" db="EMBL/GenBank/DDBJ databases">
        <title>Whole-genome analyses of novel actinobacteria.</title>
        <authorList>
            <person name="Sahin N."/>
            <person name="Tatar D."/>
        </authorList>
    </citation>
    <scope>NUCLEOTIDE SEQUENCE [LARGE SCALE GENOMIC DNA]</scope>
    <source>
        <strain evidence="4 5">SB3404</strain>
    </source>
</reference>
<evidence type="ECO:0000313" key="4">
    <source>
        <dbReference type="EMBL" id="NGO69001.1"/>
    </source>
</evidence>